<keyword evidence="7" id="KW-0653">Protein transport</keyword>
<dbReference type="GO" id="GO:0044325">
    <property type="term" value="F:transmembrane transporter binding"/>
    <property type="evidence" value="ECO:0007669"/>
    <property type="project" value="TreeGrafter"/>
</dbReference>
<feature type="coiled-coil region" evidence="17">
    <location>
        <begin position="133"/>
        <end position="167"/>
    </location>
</feature>
<dbReference type="OrthoDB" id="10063653at2759"/>
<evidence type="ECO:0000256" key="7">
    <source>
        <dbReference type="ARBA" id="ARBA00022927"/>
    </source>
</evidence>
<comment type="subcellular location">
    <subcellularLocation>
        <location evidence="2">Cell projection</location>
        <location evidence="2">Dendrite</location>
    </subcellularLocation>
    <subcellularLocation>
        <location evidence="4">Cytoplasm</location>
    </subcellularLocation>
    <subcellularLocation>
        <location evidence="3">Golgi apparatus membrane</location>
        <topology evidence="3">Peripheral membrane protein</topology>
    </subcellularLocation>
    <subcellularLocation>
        <location evidence="1">Golgi apparatus</location>
        <location evidence="1">trans-Golgi network membrane</location>
    </subcellularLocation>
    <subcellularLocation>
        <location evidence="13">Postsynaptic density</location>
    </subcellularLocation>
</comment>
<feature type="compositionally biased region" description="Polar residues" evidence="18">
    <location>
        <begin position="499"/>
        <end position="515"/>
    </location>
</feature>
<dbReference type="SUPFAM" id="SSF50156">
    <property type="entry name" value="PDZ domain-like"/>
    <property type="match status" value="1"/>
</dbReference>
<dbReference type="AlphaFoldDB" id="A0A8S4Q2L7"/>
<feature type="compositionally biased region" description="Low complexity" evidence="18">
    <location>
        <begin position="374"/>
        <end position="388"/>
    </location>
</feature>
<comment type="caution">
    <text evidence="20">The sequence shown here is derived from an EMBL/GenBank/DDBJ whole genome shotgun (WGS) entry which is preliminary data.</text>
</comment>
<keyword evidence="9" id="KW-0333">Golgi apparatus</keyword>
<dbReference type="InterPro" id="IPR036034">
    <property type="entry name" value="PDZ_sf"/>
</dbReference>
<organism evidence="20 21">
    <name type="scientific">Owenia fusiformis</name>
    <name type="common">Polychaete worm</name>
    <dbReference type="NCBI Taxonomy" id="6347"/>
    <lineage>
        <taxon>Eukaryota</taxon>
        <taxon>Metazoa</taxon>
        <taxon>Spiralia</taxon>
        <taxon>Lophotrochozoa</taxon>
        <taxon>Annelida</taxon>
        <taxon>Polychaeta</taxon>
        <taxon>Sedentaria</taxon>
        <taxon>Canalipalpata</taxon>
        <taxon>Sabellida</taxon>
        <taxon>Oweniida</taxon>
        <taxon>Oweniidae</taxon>
        <taxon>Owenia</taxon>
    </lineage>
</organism>
<dbReference type="GO" id="GO:0014069">
    <property type="term" value="C:postsynaptic density"/>
    <property type="evidence" value="ECO:0007669"/>
    <property type="project" value="UniProtKB-SubCell"/>
</dbReference>
<accession>A0A8S4Q2L7</accession>
<keyword evidence="12" id="KW-0966">Cell projection</keyword>
<proteinExistence type="predicted"/>
<feature type="compositionally biased region" description="Polar residues" evidence="18">
    <location>
        <begin position="461"/>
        <end position="473"/>
    </location>
</feature>
<name>A0A8S4Q2L7_OWEFU</name>
<dbReference type="PANTHER" id="PTHR16528:SF2">
    <property type="entry name" value="GOLGI-ASSOCIATED PDZ AND COILED-COIL MOTIF-CONTAINING PROTEIN"/>
    <property type="match status" value="1"/>
</dbReference>
<evidence type="ECO:0000256" key="4">
    <source>
        <dbReference type="ARBA" id="ARBA00004496"/>
    </source>
</evidence>
<dbReference type="InterPro" id="IPR001478">
    <property type="entry name" value="PDZ"/>
</dbReference>
<evidence type="ECO:0000256" key="14">
    <source>
        <dbReference type="ARBA" id="ARBA00072943"/>
    </source>
</evidence>
<keyword evidence="8" id="KW-0770">Synapse</keyword>
<evidence type="ECO:0000256" key="12">
    <source>
        <dbReference type="ARBA" id="ARBA00023273"/>
    </source>
</evidence>
<evidence type="ECO:0000256" key="3">
    <source>
        <dbReference type="ARBA" id="ARBA00004395"/>
    </source>
</evidence>
<keyword evidence="5" id="KW-0813">Transport</keyword>
<evidence type="ECO:0000256" key="18">
    <source>
        <dbReference type="SAM" id="MobiDB-lite"/>
    </source>
</evidence>
<evidence type="ECO:0000256" key="15">
    <source>
        <dbReference type="ARBA" id="ARBA00081191"/>
    </source>
</evidence>
<dbReference type="InterPro" id="IPR038879">
    <property type="entry name" value="GOPC"/>
</dbReference>
<dbReference type="GO" id="GO:0042802">
    <property type="term" value="F:identical protein binding"/>
    <property type="evidence" value="ECO:0007669"/>
    <property type="project" value="UniProtKB-ARBA"/>
</dbReference>
<evidence type="ECO:0000313" key="20">
    <source>
        <dbReference type="EMBL" id="CAH1799880.1"/>
    </source>
</evidence>
<evidence type="ECO:0000256" key="16">
    <source>
        <dbReference type="ARBA" id="ARBA00083668"/>
    </source>
</evidence>
<evidence type="ECO:0000256" key="5">
    <source>
        <dbReference type="ARBA" id="ARBA00022448"/>
    </source>
</evidence>
<dbReference type="Pfam" id="PF00595">
    <property type="entry name" value="PDZ"/>
    <property type="match status" value="1"/>
</dbReference>
<sequence length="526" mass="58319">MATVAFRWLELLEKEFDKAFVDLDLLLGEIDPEQCEITYDGRQKMTALSAAFAQLCHKAQTIFQSSAKLEAQLIDHRSDLCEVRATKTVVEKELQNLILQLHSCQIELQTVKSGHDVDSEAIKRKLESEIEDRKIDNMQMARLEAELKELKKDNHELRQYVVALQGEVYGARLAAKYLDKELAGRIQQIQLLGRDMKGSEHDKLWNQLEAEIHLHRHKTVIRACRGRSDNRRRNFLPPGHDLDALRHRQGVGEIRKVKLTKEPDEGLGMSITGGKEHGVPILISEIHPGQPADRCEGLYVGDAILSVNRVDLRNAKHAEAVQILSMQTGEIEMEVVFVAPDEDSDDGNDEYVDENGFRYRMYDEEVGSVTSEQSHGSHSNRVNGSSSSPTHKQQHGAANSHALNGDVTNSPMNNTNSIQNTSASPSNDLDLDKSLSSQCENVTQNEAVQDTLLSANVQATENIPESSQNTADNIETDAPSVNGKGSLNAPSADGKKDQSQPNKLSDDLNGTSMYTGCNGHEETGKN</sequence>
<dbReference type="GO" id="GO:0030425">
    <property type="term" value="C:dendrite"/>
    <property type="evidence" value="ECO:0007669"/>
    <property type="project" value="UniProtKB-SubCell"/>
</dbReference>
<dbReference type="GO" id="GO:0030140">
    <property type="term" value="C:trans-Golgi network transport vesicle"/>
    <property type="evidence" value="ECO:0007669"/>
    <property type="project" value="TreeGrafter"/>
</dbReference>
<dbReference type="GO" id="GO:0005886">
    <property type="term" value="C:plasma membrane"/>
    <property type="evidence" value="ECO:0007669"/>
    <property type="project" value="UniProtKB-ARBA"/>
</dbReference>
<evidence type="ECO:0000256" key="9">
    <source>
        <dbReference type="ARBA" id="ARBA00023034"/>
    </source>
</evidence>
<protein>
    <recommendedName>
        <fullName evidence="14">Golgi-associated PDZ and coiled-coil motif-containing protein</fullName>
    </recommendedName>
    <alternativeName>
        <fullName evidence="15">CFTR-associated ligand</fullName>
    </alternativeName>
    <alternativeName>
        <fullName evidence="16">PDZ protein interacting specifically with TC10</fullName>
    </alternativeName>
</protein>
<dbReference type="FunFam" id="2.30.42.10:FF:000067">
    <property type="entry name" value="Golgi-associated PDZ and coiled-coil motif-containing protein-like"/>
    <property type="match status" value="1"/>
</dbReference>
<gene>
    <name evidence="20" type="ORF">OFUS_LOCUS23843</name>
</gene>
<dbReference type="GO" id="GO:0015031">
    <property type="term" value="P:protein transport"/>
    <property type="evidence" value="ECO:0007669"/>
    <property type="project" value="UniProtKB-KW"/>
</dbReference>
<feature type="region of interest" description="Disordered" evidence="18">
    <location>
        <begin position="461"/>
        <end position="526"/>
    </location>
</feature>
<dbReference type="SMART" id="SM00228">
    <property type="entry name" value="PDZ"/>
    <property type="match status" value="1"/>
</dbReference>
<dbReference type="Proteomes" id="UP000749559">
    <property type="component" value="Unassembled WGS sequence"/>
</dbReference>
<evidence type="ECO:0000256" key="1">
    <source>
        <dbReference type="ARBA" id="ARBA00004198"/>
    </source>
</evidence>
<dbReference type="GO" id="GO:0000139">
    <property type="term" value="C:Golgi membrane"/>
    <property type="evidence" value="ECO:0007669"/>
    <property type="project" value="UniProtKB-SubCell"/>
</dbReference>
<evidence type="ECO:0000256" key="6">
    <source>
        <dbReference type="ARBA" id="ARBA00022490"/>
    </source>
</evidence>
<dbReference type="EMBL" id="CAIIXF020000011">
    <property type="protein sequence ID" value="CAH1799880.1"/>
    <property type="molecule type" value="Genomic_DNA"/>
</dbReference>
<dbReference type="PROSITE" id="PS50106">
    <property type="entry name" value="PDZ"/>
    <property type="match status" value="1"/>
</dbReference>
<evidence type="ECO:0000256" key="17">
    <source>
        <dbReference type="SAM" id="Coils"/>
    </source>
</evidence>
<reference evidence="20" key="1">
    <citation type="submission" date="2022-03" db="EMBL/GenBank/DDBJ databases">
        <authorList>
            <person name="Martin C."/>
        </authorList>
    </citation>
    <scope>NUCLEOTIDE SEQUENCE</scope>
</reference>
<keyword evidence="6" id="KW-0963">Cytoplasm</keyword>
<evidence type="ECO:0000256" key="13">
    <source>
        <dbReference type="ARBA" id="ARBA00034105"/>
    </source>
</evidence>
<dbReference type="PANTHER" id="PTHR16528">
    <property type="entry name" value="GOLGI-ASSOCIATED PDZ AND COILED-COIL MOTIF-CONTAINING"/>
    <property type="match status" value="1"/>
</dbReference>
<feature type="compositionally biased region" description="Polar residues" evidence="18">
    <location>
        <begin position="406"/>
        <end position="423"/>
    </location>
</feature>
<evidence type="ECO:0000256" key="8">
    <source>
        <dbReference type="ARBA" id="ARBA00023018"/>
    </source>
</evidence>
<dbReference type="GO" id="GO:2000009">
    <property type="term" value="P:negative regulation of protein localization to cell surface"/>
    <property type="evidence" value="ECO:0007669"/>
    <property type="project" value="TreeGrafter"/>
</dbReference>
<evidence type="ECO:0000259" key="19">
    <source>
        <dbReference type="PROSITE" id="PS50106"/>
    </source>
</evidence>
<evidence type="ECO:0000313" key="21">
    <source>
        <dbReference type="Proteomes" id="UP000749559"/>
    </source>
</evidence>
<keyword evidence="11" id="KW-0472">Membrane</keyword>
<feature type="region of interest" description="Disordered" evidence="18">
    <location>
        <begin position="367"/>
        <end position="433"/>
    </location>
</feature>
<feature type="domain" description="PDZ" evidence="19">
    <location>
        <begin position="256"/>
        <end position="339"/>
    </location>
</feature>
<keyword evidence="10 17" id="KW-0175">Coiled coil</keyword>
<dbReference type="CDD" id="cd06800">
    <property type="entry name" value="PDZ_GOPC-like"/>
    <property type="match status" value="1"/>
</dbReference>
<evidence type="ECO:0000256" key="2">
    <source>
        <dbReference type="ARBA" id="ARBA00004279"/>
    </source>
</evidence>
<evidence type="ECO:0000256" key="10">
    <source>
        <dbReference type="ARBA" id="ARBA00023054"/>
    </source>
</evidence>
<keyword evidence="21" id="KW-1185">Reference proteome</keyword>
<dbReference type="Gene3D" id="2.30.42.10">
    <property type="match status" value="1"/>
</dbReference>
<evidence type="ECO:0000256" key="11">
    <source>
        <dbReference type="ARBA" id="ARBA00023136"/>
    </source>
</evidence>